<keyword evidence="1" id="KW-0732">Signal</keyword>
<evidence type="ECO:0000313" key="3">
    <source>
        <dbReference type="Proteomes" id="UP000201838"/>
    </source>
</evidence>
<evidence type="ECO:0000313" key="2">
    <source>
        <dbReference type="EMBL" id="SMX23580.1"/>
    </source>
</evidence>
<dbReference type="EMBL" id="FXXQ01000004">
    <property type="protein sequence ID" value="SMX23580.1"/>
    <property type="molecule type" value="Genomic_DNA"/>
</dbReference>
<gene>
    <name evidence="2" type="ORF">BOA8489_01690</name>
</gene>
<proteinExistence type="predicted"/>
<keyword evidence="3" id="KW-1185">Reference proteome</keyword>
<dbReference type="AlphaFoldDB" id="A0A238J0S2"/>
<feature type="chain" id="PRO_5012308448" evidence="1">
    <location>
        <begin position="21"/>
        <end position="151"/>
    </location>
</feature>
<evidence type="ECO:0000256" key="1">
    <source>
        <dbReference type="SAM" id="SignalP"/>
    </source>
</evidence>
<feature type="signal peptide" evidence="1">
    <location>
        <begin position="1"/>
        <end position="20"/>
    </location>
</feature>
<dbReference type="OrthoDB" id="7843142at2"/>
<sequence>MRIYLGVSAAMILSAAAAVADPAELPPEGYTGRAYVDSAGCAFTRASLNDATLWVARLDAKRVHICDEVPTFAGNSTRVLVTSPVSVSVAQAPVVSVTKRVPAVTSSVPNGLKPVWTDGRLNPNRGPRTAEGDAAMARVWSNDVPMERRAN</sequence>
<protein>
    <submittedName>
        <fullName evidence="2">Uncharacterized protein</fullName>
    </submittedName>
</protein>
<dbReference type="Proteomes" id="UP000201838">
    <property type="component" value="Unassembled WGS sequence"/>
</dbReference>
<reference evidence="2 3" key="1">
    <citation type="submission" date="2017-05" db="EMBL/GenBank/DDBJ databases">
        <authorList>
            <person name="Song R."/>
            <person name="Chenine A.L."/>
            <person name="Ruprecht R.M."/>
        </authorList>
    </citation>
    <scope>NUCLEOTIDE SEQUENCE [LARGE SCALE GENOMIC DNA]</scope>
    <source>
        <strain evidence="2 3">CECT 8489</strain>
    </source>
</reference>
<organism evidence="2 3">
    <name type="scientific">Boseongicola aestuarii</name>
    <dbReference type="NCBI Taxonomy" id="1470561"/>
    <lineage>
        <taxon>Bacteria</taxon>
        <taxon>Pseudomonadati</taxon>
        <taxon>Pseudomonadota</taxon>
        <taxon>Alphaproteobacteria</taxon>
        <taxon>Rhodobacterales</taxon>
        <taxon>Paracoccaceae</taxon>
        <taxon>Boseongicola</taxon>
    </lineage>
</organism>
<name>A0A238J0S2_9RHOB</name>
<accession>A0A238J0S2</accession>
<dbReference type="RefSeq" id="WP_093973545.1">
    <property type="nucleotide sequence ID" value="NZ_FXXQ01000004.1"/>
</dbReference>